<feature type="domain" description="Glycoside hydrolase family 42 N-terminal" evidence="10">
    <location>
        <begin position="40"/>
        <end position="411"/>
    </location>
</feature>
<keyword evidence="4 6" id="KW-0378">Hydrolase</keyword>
<protein>
    <recommendedName>
        <fullName evidence="3 6">Beta-galactosidase</fullName>
        <shortName evidence="6">Beta-gal</shortName>
        <ecNumber evidence="3 6">3.2.1.23</ecNumber>
    </recommendedName>
</protein>
<feature type="binding site" evidence="9">
    <location>
        <position position="185"/>
    </location>
    <ligand>
        <name>Zn(2+)</name>
        <dbReference type="ChEBI" id="CHEBI:29105"/>
    </ligand>
</feature>
<comment type="catalytic activity">
    <reaction evidence="1 6">
        <text>Hydrolysis of terminal non-reducing beta-D-galactose residues in beta-D-galactosides.</text>
        <dbReference type="EC" id="3.2.1.23"/>
    </reaction>
</comment>
<feature type="domain" description="Beta-galactosidase trimerisation" evidence="11">
    <location>
        <begin position="422"/>
        <end position="634"/>
    </location>
</feature>
<dbReference type="EMBL" id="VUNJ01000019">
    <property type="protein sequence ID" value="MST93107.1"/>
    <property type="molecule type" value="Genomic_DNA"/>
</dbReference>
<dbReference type="GO" id="GO:0005975">
    <property type="term" value="P:carbohydrate metabolic process"/>
    <property type="evidence" value="ECO:0007669"/>
    <property type="project" value="InterPro"/>
</dbReference>
<feature type="binding site" evidence="9">
    <location>
        <position position="143"/>
    </location>
    <ligand>
        <name>Zn(2+)</name>
        <dbReference type="ChEBI" id="CHEBI:29105"/>
    </ligand>
</feature>
<dbReference type="Pfam" id="PF02449">
    <property type="entry name" value="Glyco_hydro_42"/>
    <property type="match status" value="1"/>
</dbReference>
<feature type="active site" description="Proton donor" evidence="7">
    <location>
        <position position="178"/>
    </location>
</feature>
<dbReference type="AlphaFoldDB" id="A0A6I2U5U7"/>
<feature type="binding site" evidence="9">
    <location>
        <position position="188"/>
    </location>
    <ligand>
        <name>Zn(2+)</name>
        <dbReference type="ChEBI" id="CHEBI:29105"/>
    </ligand>
</feature>
<dbReference type="PANTHER" id="PTHR36447">
    <property type="entry name" value="BETA-GALACTOSIDASE GANA"/>
    <property type="match status" value="1"/>
</dbReference>
<evidence type="ECO:0000256" key="9">
    <source>
        <dbReference type="PIRSR" id="PIRSR001084-3"/>
    </source>
</evidence>
<evidence type="ECO:0000256" key="5">
    <source>
        <dbReference type="ARBA" id="ARBA00023295"/>
    </source>
</evidence>
<keyword evidence="5 6" id="KW-0326">Glycosidase</keyword>
<evidence type="ECO:0000313" key="12">
    <source>
        <dbReference type="EMBL" id="MST93107.1"/>
    </source>
</evidence>
<dbReference type="InterPro" id="IPR013738">
    <property type="entry name" value="Beta_galactosidase_Trimer"/>
</dbReference>
<name>A0A6I2U5U7_9FIRM</name>
<dbReference type="InterPro" id="IPR017853">
    <property type="entry name" value="GH"/>
</dbReference>
<sequence length="718" mass="81352">MYLPAWTYRIRHTHFPQKLMQDGRGKKMKFSTDHFLYGGDYNPEQWLSTPEILEEDIILMKQAHVNAVTLGVFAWSALEPSNDEYHFEWLERIIDRLYENGISVILATPSGARPKWLAQRWPEVLRTDAFRRRALYGGRHNHCYSSPVYRKKTAQIDRLLAQRFGRHPAVILWHVSNEFGGECHCALCQQSFREWLQARYGTISRLNEAWYTLFWSHIYDSFDDVESPSPLGEEHLMGLNLDWKRFVTERTGDFLAHEIHALREGGARQPVTTNFMYDYAGLDYQKLSDLVDIVSWDAYPLWHSAPDARIAAECALQHDRMRSIRKGPFLLMESALSSTNWQPVSRLKRPGLLQAQGLQALAHGSDSILYFQMRQSRGASEKLHSALIGHSGTGDTRVFYEAAQTGLALQQLRELCGTQAPAHAAVFYDTQNRWALEGSEGPRNAGIYYRETVQKCYNALRRLGLNVDVLDQTQPLEGYHIVAAPMLYQLRGDIVERLCEFVERGGSLLCTALTGVTDDSDLCFLGATPYGMTELLGLQRTEVDALYDGESNTLVRQAADTTDFAPVYRCSRLCELIKLSSAKPLLVYGEDFYRGTPAATINQYGRGFAFYLSADAEDSCFNDLLRFIALRAQLPIRFPQGLPEGLELTERIGPQGSYIFLQNFSNASQPVPTLPAAQFFWGTRGPKNVDLLSPFDTAIFKLPASEAFDENNKGVSVL</sequence>
<dbReference type="GO" id="GO:0009341">
    <property type="term" value="C:beta-galactosidase complex"/>
    <property type="evidence" value="ECO:0007669"/>
    <property type="project" value="InterPro"/>
</dbReference>
<comment type="similarity">
    <text evidence="2 6">Belongs to the glycosyl hydrolase 42 family.</text>
</comment>
<evidence type="ECO:0000256" key="1">
    <source>
        <dbReference type="ARBA" id="ARBA00001412"/>
    </source>
</evidence>
<proteinExistence type="inferred from homology"/>
<evidence type="ECO:0000256" key="6">
    <source>
        <dbReference type="PIRNR" id="PIRNR001084"/>
    </source>
</evidence>
<dbReference type="Proteomes" id="UP000431913">
    <property type="component" value="Unassembled WGS sequence"/>
</dbReference>
<dbReference type="GO" id="GO:0046872">
    <property type="term" value="F:metal ion binding"/>
    <property type="evidence" value="ECO:0007669"/>
    <property type="project" value="UniProtKB-KW"/>
</dbReference>
<dbReference type="EC" id="3.2.1.23" evidence="3 6"/>
<dbReference type="InterPro" id="IPR003476">
    <property type="entry name" value="Glyco_hydro_42"/>
</dbReference>
<accession>A0A6I2U5U7</accession>
<reference evidence="12 13" key="1">
    <citation type="submission" date="2019-08" db="EMBL/GenBank/DDBJ databases">
        <title>In-depth cultivation of the pig gut microbiome towards novel bacterial diversity and tailored functional studies.</title>
        <authorList>
            <person name="Wylensek D."/>
            <person name="Hitch T.C.A."/>
            <person name="Clavel T."/>
        </authorList>
    </citation>
    <scope>NUCLEOTIDE SEQUENCE [LARGE SCALE GENOMIC DNA]</scope>
    <source>
        <strain evidence="12 13">WCA3-601-WT-6J</strain>
    </source>
</reference>
<evidence type="ECO:0000313" key="13">
    <source>
        <dbReference type="Proteomes" id="UP000431913"/>
    </source>
</evidence>
<dbReference type="CDD" id="cd03143">
    <property type="entry name" value="A4_beta-galactosidase_middle_domain"/>
    <property type="match status" value="1"/>
</dbReference>
<feature type="binding site" evidence="8">
    <location>
        <position position="341"/>
    </location>
    <ligand>
        <name>substrate</name>
    </ligand>
</feature>
<dbReference type="Gene3D" id="3.20.20.80">
    <property type="entry name" value="Glycosidases"/>
    <property type="match status" value="1"/>
</dbReference>
<gene>
    <name evidence="12" type="ORF">FYJ76_14410</name>
</gene>
<feature type="active site" description="Nucleophile" evidence="7">
    <location>
        <position position="333"/>
    </location>
</feature>
<evidence type="ECO:0000256" key="3">
    <source>
        <dbReference type="ARBA" id="ARBA00012756"/>
    </source>
</evidence>
<evidence type="ECO:0000256" key="8">
    <source>
        <dbReference type="PIRSR" id="PIRSR001084-2"/>
    </source>
</evidence>
<evidence type="ECO:0000259" key="10">
    <source>
        <dbReference type="Pfam" id="PF02449"/>
    </source>
</evidence>
<dbReference type="PIRSF" id="PIRSF001084">
    <property type="entry name" value="B-galactosidase"/>
    <property type="match status" value="1"/>
</dbReference>
<evidence type="ECO:0000256" key="7">
    <source>
        <dbReference type="PIRSR" id="PIRSR001084-1"/>
    </source>
</evidence>
<feature type="binding site" evidence="8">
    <location>
        <position position="139"/>
    </location>
    <ligand>
        <name>substrate</name>
    </ligand>
</feature>
<keyword evidence="9" id="KW-0479">Metal-binding</keyword>
<dbReference type="SUPFAM" id="SSF51445">
    <property type="entry name" value="(Trans)glycosidases"/>
    <property type="match status" value="1"/>
</dbReference>
<feature type="binding site" evidence="8">
    <location>
        <position position="177"/>
    </location>
    <ligand>
        <name>substrate</name>
    </ligand>
</feature>
<feature type="binding site" evidence="9">
    <location>
        <position position="183"/>
    </location>
    <ligand>
        <name>Zn(2+)</name>
        <dbReference type="ChEBI" id="CHEBI:29105"/>
    </ligand>
</feature>
<evidence type="ECO:0000256" key="2">
    <source>
        <dbReference type="ARBA" id="ARBA00005940"/>
    </source>
</evidence>
<dbReference type="InterPro" id="IPR029062">
    <property type="entry name" value="Class_I_gatase-like"/>
</dbReference>
<dbReference type="SUPFAM" id="SSF52317">
    <property type="entry name" value="Class I glutamine amidotransferase-like"/>
    <property type="match status" value="1"/>
</dbReference>
<evidence type="ECO:0000256" key="4">
    <source>
        <dbReference type="ARBA" id="ARBA00022801"/>
    </source>
</evidence>
<dbReference type="Pfam" id="PF08532">
    <property type="entry name" value="Glyco_hydro_42M"/>
    <property type="match status" value="1"/>
</dbReference>
<comment type="caution">
    <text evidence="12">The sequence shown here is derived from an EMBL/GenBank/DDBJ whole genome shotgun (WGS) entry which is preliminary data.</text>
</comment>
<organism evidence="12 13">
    <name type="scientific">Ruthenibacterium lactatiformans</name>
    <dbReference type="NCBI Taxonomy" id="1550024"/>
    <lineage>
        <taxon>Bacteria</taxon>
        <taxon>Bacillati</taxon>
        <taxon>Bacillota</taxon>
        <taxon>Clostridia</taxon>
        <taxon>Eubacteriales</taxon>
        <taxon>Oscillospiraceae</taxon>
        <taxon>Ruthenibacterium</taxon>
    </lineage>
</organism>
<evidence type="ECO:0000259" key="11">
    <source>
        <dbReference type="Pfam" id="PF08532"/>
    </source>
</evidence>
<keyword evidence="9" id="KW-0862">Zinc</keyword>
<dbReference type="GO" id="GO:0004565">
    <property type="term" value="F:beta-galactosidase activity"/>
    <property type="evidence" value="ECO:0007669"/>
    <property type="project" value="UniProtKB-EC"/>
</dbReference>
<dbReference type="InterPro" id="IPR013529">
    <property type="entry name" value="Glyco_hydro_42_N"/>
</dbReference>
<dbReference type="Gene3D" id="3.40.50.880">
    <property type="match status" value="1"/>
</dbReference>
<dbReference type="PANTHER" id="PTHR36447:SF1">
    <property type="entry name" value="BETA-GALACTOSIDASE GANA"/>
    <property type="match status" value="1"/>
</dbReference>